<dbReference type="EnsemblMetazoa" id="PPA00508.1">
    <property type="protein sequence ID" value="PPA00508.1"/>
    <property type="gene ID" value="WBGene00090062"/>
</dbReference>
<evidence type="ECO:0000313" key="1">
    <source>
        <dbReference type="EnsemblMetazoa" id="PPA00508.1"/>
    </source>
</evidence>
<gene>
    <name evidence="1" type="primary">WBGene00090062</name>
</gene>
<accession>A0A8R1Y7A7</accession>
<reference evidence="2" key="1">
    <citation type="journal article" date="2008" name="Nat. Genet.">
        <title>The Pristionchus pacificus genome provides a unique perspective on nematode lifestyle and parasitism.</title>
        <authorList>
            <person name="Dieterich C."/>
            <person name="Clifton S.W."/>
            <person name="Schuster L.N."/>
            <person name="Chinwalla A."/>
            <person name="Delehaunty K."/>
            <person name="Dinkelacker I."/>
            <person name="Fulton L."/>
            <person name="Fulton R."/>
            <person name="Godfrey J."/>
            <person name="Minx P."/>
            <person name="Mitreva M."/>
            <person name="Roeseler W."/>
            <person name="Tian H."/>
            <person name="Witte H."/>
            <person name="Yang S.P."/>
            <person name="Wilson R.K."/>
            <person name="Sommer R.J."/>
        </authorList>
    </citation>
    <scope>NUCLEOTIDE SEQUENCE [LARGE SCALE GENOMIC DNA]</scope>
    <source>
        <strain evidence="2">PS312</strain>
    </source>
</reference>
<sequence length="212" mass="24180">MFISKMKSIELLFALASLASVAFTSITKETVEPYEEEPVFHPRGVQQFKGNSNLPFRLLSVTPTDRITEGDDTWFRFGKLESTHVAEIENLEGDEIHYLNLTGKPPVMRLYFNPGANRVGSLRLKVLLGYMIGEGEKTEHKTQYLTFPNDDDHLLCPKTERYEFGSCHYHRNQSTFEQITLPIDQWPKEAKVKGTHLQSALTDAADEHMCAD</sequence>
<dbReference type="Proteomes" id="UP000005239">
    <property type="component" value="Unassembled WGS sequence"/>
</dbReference>
<keyword evidence="2" id="KW-1185">Reference proteome</keyword>
<dbReference type="AlphaFoldDB" id="A0A2A6BFH6"/>
<accession>A0A2A6BFH6</accession>
<evidence type="ECO:0000313" key="2">
    <source>
        <dbReference type="Proteomes" id="UP000005239"/>
    </source>
</evidence>
<protein>
    <submittedName>
        <fullName evidence="1">Uncharacterized protein</fullName>
    </submittedName>
</protein>
<reference evidence="1" key="2">
    <citation type="submission" date="2022-06" db="UniProtKB">
        <authorList>
            <consortium name="EnsemblMetazoa"/>
        </authorList>
    </citation>
    <scope>IDENTIFICATION</scope>
    <source>
        <strain evidence="1">PS312</strain>
    </source>
</reference>
<name>A0A2A6BFH6_PRIPA</name>
<organism evidence="1 2">
    <name type="scientific">Pristionchus pacificus</name>
    <name type="common">Parasitic nematode worm</name>
    <dbReference type="NCBI Taxonomy" id="54126"/>
    <lineage>
        <taxon>Eukaryota</taxon>
        <taxon>Metazoa</taxon>
        <taxon>Ecdysozoa</taxon>
        <taxon>Nematoda</taxon>
        <taxon>Chromadorea</taxon>
        <taxon>Rhabditida</taxon>
        <taxon>Rhabditina</taxon>
        <taxon>Diplogasteromorpha</taxon>
        <taxon>Diplogasteroidea</taxon>
        <taxon>Neodiplogasteridae</taxon>
        <taxon>Pristionchus</taxon>
    </lineage>
</organism>
<proteinExistence type="predicted"/>